<organism evidence="2 3">
    <name type="scientific">Caedimonas varicaedens</name>
    <dbReference type="NCBI Taxonomy" id="1629334"/>
    <lineage>
        <taxon>Bacteria</taxon>
        <taxon>Pseudomonadati</taxon>
        <taxon>Pseudomonadota</taxon>
        <taxon>Alphaproteobacteria</taxon>
        <taxon>Holosporales</taxon>
        <taxon>Caedimonadaceae</taxon>
        <taxon>Caedimonas</taxon>
    </lineage>
</organism>
<dbReference type="Proteomes" id="UP000036771">
    <property type="component" value="Unassembled WGS sequence"/>
</dbReference>
<accession>A0A0K8MAX8</accession>
<name>A0A0K8MAX8_9PROT</name>
<sequence length="345" mass="39263">MNIFRSILLGLGLIVFLSSVLASEEITPYKFPHKGGPKSAPHYDIPPSSRFTVRRLEADAPDIVYYFTKAKGGERYPIALVCGGSSSPDEIDSIIHVHRYLLQEFMDAGAGVLTVEQWGVDGNKVHQKEFMDHYTRSERLKDHKAVIAHLKLNPPSGWNGKLIFLGVSEGGPIVTTLTTDYPEITLATINWSGAGDWAWREELWVFLQDFLSQNPECPQHHKKLRDCKACSEPIVSRERYDAYMNDTVNNPTAEKYFLNMTYKYHADALNYPPPSYQELKTPFLVVAGTRDSIISSSDAFVQKAKNAGCKITYLRIDDMDHYVARRPDIIKQSFQWLREQMRLNN</sequence>
<evidence type="ECO:0000259" key="1">
    <source>
        <dbReference type="Pfam" id="PF12146"/>
    </source>
</evidence>
<dbReference type="EMBL" id="BBVC01000014">
    <property type="protein sequence ID" value="GAO97675.1"/>
    <property type="molecule type" value="Genomic_DNA"/>
</dbReference>
<evidence type="ECO:0000313" key="2">
    <source>
        <dbReference type="EMBL" id="GAO97675.1"/>
    </source>
</evidence>
<dbReference type="InterPro" id="IPR022742">
    <property type="entry name" value="Hydrolase_4"/>
</dbReference>
<reference evidence="2 3" key="1">
    <citation type="submission" date="2015-03" db="EMBL/GenBank/DDBJ databases">
        <title>Caedibacter varicaedens, whole genome shotgun sequence.</title>
        <authorList>
            <person name="Suzuki H."/>
            <person name="Dapper A.L."/>
            <person name="Gibson A.K."/>
            <person name="Jackson C."/>
            <person name="Lee H."/>
            <person name="Pejaver V.R."/>
            <person name="Doak T."/>
            <person name="Lynch M."/>
        </authorList>
    </citation>
    <scope>NUCLEOTIDE SEQUENCE [LARGE SCALE GENOMIC DNA]</scope>
</reference>
<dbReference type="GO" id="GO:0016787">
    <property type="term" value="F:hydrolase activity"/>
    <property type="evidence" value="ECO:0007669"/>
    <property type="project" value="UniProtKB-KW"/>
</dbReference>
<protein>
    <submittedName>
        <fullName evidence="2">Alpha/beta hydrolase family protein</fullName>
    </submittedName>
</protein>
<dbReference type="Pfam" id="PF12146">
    <property type="entry name" value="Hydrolase_4"/>
    <property type="match status" value="1"/>
</dbReference>
<dbReference type="AlphaFoldDB" id="A0A0K8MAX8"/>
<comment type="caution">
    <text evidence="2">The sequence shown here is derived from an EMBL/GenBank/DDBJ whole genome shotgun (WGS) entry which is preliminary data.</text>
</comment>
<keyword evidence="3" id="KW-1185">Reference proteome</keyword>
<dbReference type="STRING" id="1629334.Cva_00311"/>
<dbReference type="SUPFAM" id="SSF53474">
    <property type="entry name" value="alpha/beta-Hydrolases"/>
    <property type="match status" value="1"/>
</dbReference>
<dbReference type="OrthoDB" id="7595824at2"/>
<dbReference type="Gene3D" id="3.40.50.1820">
    <property type="entry name" value="alpha/beta hydrolase"/>
    <property type="match status" value="1"/>
</dbReference>
<gene>
    <name evidence="2" type="ORF">Cva_00311</name>
</gene>
<evidence type="ECO:0000313" key="3">
    <source>
        <dbReference type="Proteomes" id="UP000036771"/>
    </source>
</evidence>
<proteinExistence type="predicted"/>
<feature type="domain" description="Serine aminopeptidase S33" evidence="1">
    <location>
        <begin position="101"/>
        <end position="313"/>
    </location>
</feature>
<dbReference type="InterPro" id="IPR029058">
    <property type="entry name" value="AB_hydrolase_fold"/>
</dbReference>
<keyword evidence="2" id="KW-0378">Hydrolase</keyword>